<evidence type="ECO:0000313" key="11">
    <source>
        <dbReference type="Proteomes" id="UP000297776"/>
    </source>
</evidence>
<dbReference type="Proteomes" id="UP000297776">
    <property type="component" value="Unassembled WGS sequence"/>
</dbReference>
<comment type="catalytic activity">
    <reaction evidence="7 9">
        <text>N-formyl-L-kynurenine + H2O = L-kynurenine + formate + H(+)</text>
        <dbReference type="Rhea" id="RHEA:13009"/>
        <dbReference type="ChEBI" id="CHEBI:15377"/>
        <dbReference type="ChEBI" id="CHEBI:15378"/>
        <dbReference type="ChEBI" id="CHEBI:15740"/>
        <dbReference type="ChEBI" id="CHEBI:57959"/>
        <dbReference type="ChEBI" id="CHEBI:58629"/>
        <dbReference type="EC" id="3.5.1.9"/>
    </reaction>
</comment>
<dbReference type="GO" id="GO:0008270">
    <property type="term" value="F:zinc ion binding"/>
    <property type="evidence" value="ECO:0007669"/>
    <property type="project" value="UniProtKB-UniRule"/>
</dbReference>
<dbReference type="AlphaFoldDB" id="A0A4Y8L576"/>
<dbReference type="PANTHER" id="PTHR31118">
    <property type="entry name" value="CYCLASE-LIKE PROTEIN 2"/>
    <property type="match status" value="1"/>
</dbReference>
<gene>
    <name evidence="9 10" type="primary">kynB</name>
    <name evidence="10" type="ORF">E2626_16405</name>
</gene>
<keyword evidence="11" id="KW-1185">Reference proteome</keyword>
<comment type="similarity">
    <text evidence="9">Belongs to the Cyclase 1 superfamily. KynB family.</text>
</comment>
<dbReference type="RefSeq" id="WP_134383157.1">
    <property type="nucleotide sequence ID" value="NZ_SORX01000016.1"/>
</dbReference>
<evidence type="ECO:0000256" key="9">
    <source>
        <dbReference type="HAMAP-Rule" id="MF_01969"/>
    </source>
</evidence>
<evidence type="ECO:0000256" key="1">
    <source>
        <dbReference type="ARBA" id="ARBA00002204"/>
    </source>
</evidence>
<dbReference type="EC" id="3.5.1.9" evidence="9"/>
<keyword evidence="6 9" id="KW-0823">Tryptophan catabolism</keyword>
<feature type="binding site" evidence="9">
    <location>
        <position position="169"/>
    </location>
    <ligand>
        <name>Zn(2+)</name>
        <dbReference type="ChEBI" id="CHEBI:29105"/>
        <label>2</label>
    </ligand>
</feature>
<dbReference type="OrthoDB" id="9796085at2"/>
<dbReference type="SUPFAM" id="SSF102198">
    <property type="entry name" value="Putative cyclase"/>
    <property type="match status" value="1"/>
</dbReference>
<comment type="caution">
    <text evidence="10">The sequence shown here is derived from an EMBL/GenBank/DDBJ whole genome shotgun (WGS) entry which is preliminary data.</text>
</comment>
<dbReference type="InterPro" id="IPR017484">
    <property type="entry name" value="Kynurenine_formamidase_bac"/>
</dbReference>
<feature type="binding site" evidence="9">
    <location>
        <position position="53"/>
    </location>
    <ligand>
        <name>Zn(2+)</name>
        <dbReference type="ChEBI" id="CHEBI:29105"/>
        <label>2</label>
    </ligand>
</feature>
<evidence type="ECO:0000313" key="10">
    <source>
        <dbReference type="EMBL" id="TFD97733.1"/>
    </source>
</evidence>
<feature type="binding site" evidence="9">
    <location>
        <position position="157"/>
    </location>
    <ligand>
        <name>Zn(2+)</name>
        <dbReference type="ChEBI" id="CHEBI:29105"/>
        <label>2</label>
    </ligand>
</feature>
<dbReference type="NCBIfam" id="TIGR03035">
    <property type="entry name" value="trp_arylform"/>
    <property type="match status" value="1"/>
</dbReference>
<dbReference type="InterPro" id="IPR007325">
    <property type="entry name" value="KFase/CYL"/>
</dbReference>
<dbReference type="Pfam" id="PF04199">
    <property type="entry name" value="Cyclase"/>
    <property type="match status" value="1"/>
</dbReference>
<feature type="binding site" evidence="9">
    <location>
        <position position="17"/>
    </location>
    <ligand>
        <name>substrate</name>
    </ligand>
</feature>
<comment type="cofactor">
    <cofactor evidence="9">
        <name>Zn(2+)</name>
        <dbReference type="ChEBI" id="CHEBI:29105"/>
    </cofactor>
    <text evidence="9">Binds 2 zinc ions per subunit.</text>
</comment>
<dbReference type="GO" id="GO:0019441">
    <property type="term" value="P:L-tryptophan catabolic process to kynurenine"/>
    <property type="evidence" value="ECO:0007669"/>
    <property type="project" value="UniProtKB-UniRule"/>
</dbReference>
<feature type="active site" description="Proton donor/acceptor" evidence="9">
    <location>
        <position position="57"/>
    </location>
</feature>
<accession>A0A4Y8L576</accession>
<keyword evidence="4 9" id="KW-0378">Hydrolase</keyword>
<sequence>MKVIDITMPLNAQTPNWPGDTPFHYEVSWPMEESESVNVGKIEASTHIGTHIDAPFHYDQLGKKTHELELKRYIAQAAVIDCTGINEIKIEHVHVASEGVTAVLFKTSSWKDRSFFPKDIPVMNAEVPAYLKDKGINLIGVDLPSVDHLESKTLPIHHALHHQDINILEGAVLDDVQEGVYQLIALPLNIEGGDGSPVRAVLIAD</sequence>
<name>A0A4Y8L576_9BACL</name>
<comment type="subunit">
    <text evidence="2 9">Homodimer.</text>
</comment>
<keyword evidence="3 9" id="KW-0479">Metal-binding</keyword>
<evidence type="ECO:0000256" key="6">
    <source>
        <dbReference type="ARBA" id="ARBA00023079"/>
    </source>
</evidence>
<dbReference type="UniPathway" id="UPA00333">
    <property type="reaction ID" value="UER00454"/>
</dbReference>
<dbReference type="PANTHER" id="PTHR31118:SF32">
    <property type="entry name" value="KYNURENINE FORMAMIDASE"/>
    <property type="match status" value="1"/>
</dbReference>
<feature type="binding site" evidence="9">
    <location>
        <position position="53"/>
    </location>
    <ligand>
        <name>Zn(2+)</name>
        <dbReference type="ChEBI" id="CHEBI:29105"/>
        <label>1</label>
    </ligand>
</feature>
<evidence type="ECO:0000256" key="3">
    <source>
        <dbReference type="ARBA" id="ARBA00022723"/>
    </source>
</evidence>
<dbReference type="HAMAP" id="MF_01969">
    <property type="entry name" value="KynB"/>
    <property type="match status" value="1"/>
</dbReference>
<feature type="binding site" evidence="9">
    <location>
        <position position="169"/>
    </location>
    <ligand>
        <name>Zn(2+)</name>
        <dbReference type="ChEBI" id="CHEBI:29105"/>
        <label>1</label>
    </ligand>
</feature>
<comment type="pathway">
    <text evidence="8 9">Amino-acid degradation; L-tryptophan degradation via kynurenine pathway; L-kynurenine from L-tryptophan: step 2/2.</text>
</comment>
<dbReference type="GO" id="GO:0004061">
    <property type="term" value="F:arylformamidase activity"/>
    <property type="evidence" value="ECO:0007669"/>
    <property type="project" value="UniProtKB-UniRule"/>
</dbReference>
<evidence type="ECO:0000256" key="4">
    <source>
        <dbReference type="ARBA" id="ARBA00022801"/>
    </source>
</evidence>
<feature type="binding site" evidence="9">
    <location>
        <position position="51"/>
    </location>
    <ligand>
        <name>Zn(2+)</name>
        <dbReference type="ChEBI" id="CHEBI:29105"/>
        <label>1</label>
    </ligand>
</feature>
<reference evidence="10 11" key="1">
    <citation type="submission" date="2019-03" db="EMBL/GenBank/DDBJ databases">
        <authorList>
            <person name="Yang Y."/>
        </authorList>
    </citation>
    <scope>NUCLEOTIDE SEQUENCE [LARGE SCALE GENOMIC DNA]</scope>
    <source>
        <strain evidence="10 11">ASL-1</strain>
    </source>
</reference>
<dbReference type="Gene3D" id="3.50.30.50">
    <property type="entry name" value="Putative cyclase"/>
    <property type="match status" value="1"/>
</dbReference>
<dbReference type="InterPro" id="IPR037175">
    <property type="entry name" value="KFase_sf"/>
</dbReference>
<evidence type="ECO:0000256" key="7">
    <source>
        <dbReference type="ARBA" id="ARBA00048496"/>
    </source>
</evidence>
<evidence type="ECO:0000256" key="2">
    <source>
        <dbReference type="ARBA" id="ARBA00011738"/>
    </source>
</evidence>
<protein>
    <recommendedName>
        <fullName evidence="9">Kynurenine formamidase</fullName>
        <shortName evidence="9">KFA</shortName>
        <shortName evidence="9">KFase</shortName>
        <ecNumber evidence="9">3.5.1.9</ecNumber>
    </recommendedName>
    <alternativeName>
        <fullName evidence="9">Arylformamidase</fullName>
    </alternativeName>
    <alternativeName>
        <fullName evidence="9">N-formylkynurenine formamidase</fullName>
        <shortName evidence="9">FKF</shortName>
    </alternativeName>
</protein>
<proteinExistence type="inferred from homology"/>
<dbReference type="FunFam" id="3.50.30.50:FF:000001">
    <property type="entry name" value="Kynurenine formamidase"/>
    <property type="match status" value="1"/>
</dbReference>
<evidence type="ECO:0000256" key="8">
    <source>
        <dbReference type="ARBA" id="ARBA00060547"/>
    </source>
</evidence>
<evidence type="ECO:0000256" key="5">
    <source>
        <dbReference type="ARBA" id="ARBA00022833"/>
    </source>
</evidence>
<organism evidence="10 11">
    <name type="scientific">Jeotgalibacillus salarius</name>
    <dbReference type="NCBI Taxonomy" id="546023"/>
    <lineage>
        <taxon>Bacteria</taxon>
        <taxon>Bacillati</taxon>
        <taxon>Bacillota</taxon>
        <taxon>Bacilli</taxon>
        <taxon>Bacillales</taxon>
        <taxon>Caryophanaceae</taxon>
        <taxon>Jeotgalibacillus</taxon>
    </lineage>
</organism>
<feature type="binding site" evidence="9">
    <location>
        <position position="47"/>
    </location>
    <ligand>
        <name>Zn(2+)</name>
        <dbReference type="ChEBI" id="CHEBI:29105"/>
        <label>1</label>
    </ligand>
</feature>
<dbReference type="EMBL" id="SORX01000016">
    <property type="protein sequence ID" value="TFD97733.1"/>
    <property type="molecule type" value="Genomic_DNA"/>
</dbReference>
<comment type="function">
    <text evidence="1 9">Catalyzes the hydrolysis of N-formyl-L-kynurenine to L-kynurenine, the second step in the kynurenine pathway of tryptophan degradation.</text>
</comment>
<keyword evidence="5 9" id="KW-0862">Zinc</keyword>
<dbReference type="GO" id="GO:0004328">
    <property type="term" value="F:formamidase activity"/>
    <property type="evidence" value="ECO:0007669"/>
    <property type="project" value="InterPro"/>
</dbReference>